<evidence type="ECO:0000313" key="1">
    <source>
        <dbReference type="Proteomes" id="UP000887565"/>
    </source>
</evidence>
<dbReference type="WBParaSite" id="nRc.2.0.1.t19423-RA">
    <property type="protein sequence ID" value="nRc.2.0.1.t19423-RA"/>
    <property type="gene ID" value="nRc.2.0.1.g19423"/>
</dbReference>
<accession>A0A915J0H3</accession>
<keyword evidence="1" id="KW-1185">Reference proteome</keyword>
<evidence type="ECO:0000313" key="2">
    <source>
        <dbReference type="WBParaSite" id="nRc.2.0.1.t19423-RA"/>
    </source>
</evidence>
<dbReference type="AlphaFoldDB" id="A0A915J0H3"/>
<sequence>MDKRGAIFQSDLSKITAFLFHNKSIWLMTSLLEQLLLLQVHVWYKWTSGLIKLMKNLSTPRKCIANWCTVNANGMYEQLPHEKLWPCIRAIESKEQQSVVQR</sequence>
<name>A0A915J0H3_ROMCU</name>
<reference evidence="2" key="1">
    <citation type="submission" date="2022-11" db="UniProtKB">
        <authorList>
            <consortium name="WormBaseParasite"/>
        </authorList>
    </citation>
    <scope>IDENTIFICATION</scope>
</reference>
<dbReference type="Proteomes" id="UP000887565">
    <property type="component" value="Unplaced"/>
</dbReference>
<proteinExistence type="predicted"/>
<protein>
    <submittedName>
        <fullName evidence="2">Uncharacterized protein</fullName>
    </submittedName>
</protein>
<organism evidence="1 2">
    <name type="scientific">Romanomermis culicivorax</name>
    <name type="common">Nematode worm</name>
    <dbReference type="NCBI Taxonomy" id="13658"/>
    <lineage>
        <taxon>Eukaryota</taxon>
        <taxon>Metazoa</taxon>
        <taxon>Ecdysozoa</taxon>
        <taxon>Nematoda</taxon>
        <taxon>Enoplea</taxon>
        <taxon>Dorylaimia</taxon>
        <taxon>Mermithida</taxon>
        <taxon>Mermithoidea</taxon>
        <taxon>Mermithidae</taxon>
        <taxon>Romanomermis</taxon>
    </lineage>
</organism>